<name>A0A6P7XN34_9AMPH</name>
<dbReference type="GO" id="GO:0045444">
    <property type="term" value="P:fat cell differentiation"/>
    <property type="evidence" value="ECO:0007669"/>
    <property type="project" value="TreeGrafter"/>
</dbReference>
<evidence type="ECO:0000256" key="2">
    <source>
        <dbReference type="SAM" id="MobiDB-lite"/>
    </source>
</evidence>
<dbReference type="InterPro" id="IPR026784">
    <property type="entry name" value="Coact_PPARg"/>
</dbReference>
<dbReference type="InParanoid" id="A0A6P7XN34"/>
<dbReference type="Gene3D" id="3.40.50.1010">
    <property type="entry name" value="5'-nuclease"/>
    <property type="match status" value="1"/>
</dbReference>
<dbReference type="CTD" id="84498"/>
<protein>
    <submittedName>
        <fullName evidence="4">Constitutive coactivator of peroxisome proliferator-activated receptor gamma isoform X1</fullName>
    </submittedName>
</protein>
<feature type="compositionally biased region" description="Basic residues" evidence="2">
    <location>
        <begin position="653"/>
        <end position="662"/>
    </location>
</feature>
<dbReference type="RefSeq" id="XP_030051814.1">
    <property type="nucleotide sequence ID" value="XM_030195954.1"/>
</dbReference>
<dbReference type="GO" id="GO:0035357">
    <property type="term" value="P:peroxisome proliferator activated receptor signaling pathway"/>
    <property type="evidence" value="ECO:0007669"/>
    <property type="project" value="TreeGrafter"/>
</dbReference>
<reference evidence="4" key="1">
    <citation type="submission" date="2025-08" db="UniProtKB">
        <authorList>
            <consortium name="RefSeq"/>
        </authorList>
    </citation>
    <scope>IDENTIFICATION</scope>
</reference>
<dbReference type="GeneID" id="115465470"/>
<evidence type="ECO:0000313" key="3">
    <source>
        <dbReference type="Proteomes" id="UP000515156"/>
    </source>
</evidence>
<dbReference type="SUPFAM" id="SSF88723">
    <property type="entry name" value="PIN domain-like"/>
    <property type="match status" value="1"/>
</dbReference>
<organism evidence="3 4">
    <name type="scientific">Microcaecilia unicolor</name>
    <dbReference type="NCBI Taxonomy" id="1415580"/>
    <lineage>
        <taxon>Eukaryota</taxon>
        <taxon>Metazoa</taxon>
        <taxon>Chordata</taxon>
        <taxon>Craniata</taxon>
        <taxon>Vertebrata</taxon>
        <taxon>Euteleostomi</taxon>
        <taxon>Amphibia</taxon>
        <taxon>Gymnophiona</taxon>
        <taxon>Siphonopidae</taxon>
        <taxon>Microcaecilia</taxon>
    </lineage>
</organism>
<feature type="region of interest" description="Disordered" evidence="2">
    <location>
        <begin position="644"/>
        <end position="684"/>
    </location>
</feature>
<dbReference type="GO" id="GO:0005634">
    <property type="term" value="C:nucleus"/>
    <property type="evidence" value="ECO:0007669"/>
    <property type="project" value="TreeGrafter"/>
</dbReference>
<dbReference type="InterPro" id="IPR029060">
    <property type="entry name" value="PIN-like_dom_sf"/>
</dbReference>
<comment type="similarity">
    <text evidence="1">Belongs to the constitutive coactivator of PPAR-gamma family.</text>
</comment>
<accession>A0A6P7XN34</accession>
<dbReference type="AlphaFoldDB" id="A0A6P7XN34"/>
<keyword evidence="4" id="KW-0675">Receptor</keyword>
<dbReference type="OrthoDB" id="25987at2759"/>
<evidence type="ECO:0000256" key="1">
    <source>
        <dbReference type="ARBA" id="ARBA00009495"/>
    </source>
</evidence>
<evidence type="ECO:0000313" key="4">
    <source>
        <dbReference type="RefSeq" id="XP_030051814.1"/>
    </source>
</evidence>
<sequence>MGVIGLLSFVQNVCPSACVTVDLKEMAKEYQEANPGCTPTIVVDAMCCLRYWYTLNSWVQGGQWLEYVSHLKDFIDCFRAAGIKLVFIFDGVVEQKKRPAWVKRRLNDNKKIAKIFRFLKANRRQPGRAMFFIPSGLSTFSRFALKSLGQEVFCSKQEADYEVAAYGLQNKCMGILGEDTDYLIFNTVPYFSISNLKLNQLVTVTFSREILCDTLGLGMTDLPLFACLVCNDTIPEDMFRAFQRKCMSSDHPKIQSYNKKGNMFFAVANFISNIPPSHRSLEMLERLLPVESDMTLLRTEIESYVLPEQESPWLSPKMPQSQAIGDEQEKAMYSDKEILQMAMEQHFRGENFMICNILCKRETECSNTLEDEDDSGLSSQALIYCPLRQHIYALLLGTEKDSSGACPTVKEWYVYPGNPLTQPDIIQAVDLDIPGGTPSLRTLWLTKGPEIQEQRYYVYLACFHVENSVKEFQALDGPIAVVCCLLVYLLLQVHSLSLEDLNAFVAQTLCLQGKSVNQLKHLQLSEVNSRAVHLGFLFIRGIITSMGVNSACGFPFQMDDLMPWKMFDGRLFHQKYLKAHRRCSAEELLEGNVSLLTQFNHLKSLICAVCTSRSRTIESKPRGYMFLPENLVRQDPYFSKPHRSHLNPPFHYQGRRHQRRGSHSSGFRSQHFGRGHSGRRFQPTSRLMECGTTVGYHNG</sequence>
<proteinExistence type="inferred from homology"/>
<dbReference type="PANTHER" id="PTHR15976:SF17">
    <property type="entry name" value="CONSTITUTIVE COACTIVATOR OF PEROXISOME PROLIFERATOR-ACTIVATED RECEPTOR GAMMA"/>
    <property type="match status" value="1"/>
</dbReference>
<dbReference type="CDD" id="cd18672">
    <property type="entry name" value="PIN_FAM120B-like"/>
    <property type="match status" value="1"/>
</dbReference>
<dbReference type="Proteomes" id="UP000515156">
    <property type="component" value="Chromosome 3"/>
</dbReference>
<gene>
    <name evidence="4" type="primary">FAM120B</name>
</gene>
<dbReference type="KEGG" id="muo:115465470"/>
<dbReference type="PANTHER" id="PTHR15976">
    <property type="entry name" value="CONSTITUTIVE COACTIVATOR OF PEROXISOME PROLIFERATOR-ACTIVATED RECEPTOR GAMMA"/>
    <property type="match status" value="1"/>
</dbReference>
<dbReference type="FunCoup" id="A0A6P7XN34">
    <property type="interactions" value="3003"/>
</dbReference>
<keyword evidence="3" id="KW-1185">Reference proteome</keyword>